<evidence type="ECO:0000256" key="6">
    <source>
        <dbReference type="ARBA" id="ARBA00023170"/>
    </source>
</evidence>
<dbReference type="InParanoid" id="A0A139WIZ3"/>
<feature type="transmembrane region" description="Helical" evidence="8">
    <location>
        <begin position="113"/>
        <end position="130"/>
    </location>
</feature>
<accession>A0A139WIZ3</accession>
<keyword evidence="4 8" id="KW-1133">Transmembrane helix</keyword>
<reference evidence="9 10" key="2">
    <citation type="journal article" date="2010" name="Nucleic Acids Res.">
        <title>BeetleBase in 2010: revisions to provide comprehensive genomic information for Tribolium castaneum.</title>
        <authorList>
            <person name="Kim H.S."/>
            <person name="Murphy T."/>
            <person name="Xia J."/>
            <person name="Caragea D."/>
            <person name="Park Y."/>
            <person name="Beeman R.W."/>
            <person name="Lorenzen M.D."/>
            <person name="Butcher S."/>
            <person name="Manak J.R."/>
            <person name="Brown S.J."/>
        </authorList>
    </citation>
    <scope>GENOME REANNOTATION</scope>
    <source>
        <strain evidence="9 10">Georgia GA2</strain>
    </source>
</reference>
<evidence type="ECO:0000256" key="2">
    <source>
        <dbReference type="ARBA" id="ARBA00022475"/>
    </source>
</evidence>
<dbReference type="GO" id="GO:0005886">
    <property type="term" value="C:plasma membrane"/>
    <property type="evidence" value="ECO:0007669"/>
    <property type="project" value="UniProtKB-SubCell"/>
</dbReference>
<keyword evidence="2" id="KW-1003">Cell membrane</keyword>
<reference evidence="9 10" key="1">
    <citation type="journal article" date="2008" name="Nature">
        <title>The genome of the model beetle and pest Tribolium castaneum.</title>
        <authorList>
            <consortium name="Tribolium Genome Sequencing Consortium"/>
            <person name="Richards S."/>
            <person name="Gibbs R.A."/>
            <person name="Weinstock G.M."/>
            <person name="Brown S.J."/>
            <person name="Denell R."/>
            <person name="Beeman R.W."/>
            <person name="Gibbs R."/>
            <person name="Beeman R.W."/>
            <person name="Brown S.J."/>
            <person name="Bucher G."/>
            <person name="Friedrich M."/>
            <person name="Grimmelikhuijzen C.J."/>
            <person name="Klingler M."/>
            <person name="Lorenzen M."/>
            <person name="Richards S."/>
            <person name="Roth S."/>
            <person name="Schroder R."/>
            <person name="Tautz D."/>
            <person name="Zdobnov E.M."/>
            <person name="Muzny D."/>
            <person name="Gibbs R.A."/>
            <person name="Weinstock G.M."/>
            <person name="Attaway T."/>
            <person name="Bell S."/>
            <person name="Buhay C.J."/>
            <person name="Chandrabose M.N."/>
            <person name="Chavez D."/>
            <person name="Clerk-Blankenburg K.P."/>
            <person name="Cree A."/>
            <person name="Dao M."/>
            <person name="Davis C."/>
            <person name="Chacko J."/>
            <person name="Dinh H."/>
            <person name="Dugan-Rocha S."/>
            <person name="Fowler G."/>
            <person name="Garner T.T."/>
            <person name="Garnes J."/>
            <person name="Gnirke A."/>
            <person name="Hawes A."/>
            <person name="Hernandez J."/>
            <person name="Hines S."/>
            <person name="Holder M."/>
            <person name="Hume J."/>
            <person name="Jhangiani S.N."/>
            <person name="Joshi V."/>
            <person name="Khan Z.M."/>
            <person name="Jackson L."/>
            <person name="Kovar C."/>
            <person name="Kowis A."/>
            <person name="Lee S."/>
            <person name="Lewis L.R."/>
            <person name="Margolis J."/>
            <person name="Morgan M."/>
            <person name="Nazareth L.V."/>
            <person name="Nguyen N."/>
            <person name="Okwuonu G."/>
            <person name="Parker D."/>
            <person name="Richards S."/>
            <person name="Ruiz S.J."/>
            <person name="Santibanez J."/>
            <person name="Savard J."/>
            <person name="Scherer S.E."/>
            <person name="Schneider B."/>
            <person name="Sodergren E."/>
            <person name="Tautz D."/>
            <person name="Vattahil S."/>
            <person name="Villasana D."/>
            <person name="White C.S."/>
            <person name="Wright R."/>
            <person name="Park Y."/>
            <person name="Beeman R.W."/>
            <person name="Lord J."/>
            <person name="Oppert B."/>
            <person name="Lorenzen M."/>
            <person name="Brown S."/>
            <person name="Wang L."/>
            <person name="Savard J."/>
            <person name="Tautz D."/>
            <person name="Richards S."/>
            <person name="Weinstock G."/>
            <person name="Gibbs R.A."/>
            <person name="Liu Y."/>
            <person name="Worley K."/>
            <person name="Weinstock G."/>
            <person name="Elsik C.G."/>
            <person name="Reese J.T."/>
            <person name="Elhaik E."/>
            <person name="Landan G."/>
            <person name="Graur D."/>
            <person name="Arensburger P."/>
            <person name="Atkinson P."/>
            <person name="Beeman R.W."/>
            <person name="Beidler J."/>
            <person name="Brown S.J."/>
            <person name="Demuth J.P."/>
            <person name="Drury D.W."/>
            <person name="Du Y.Z."/>
            <person name="Fujiwara H."/>
            <person name="Lorenzen M."/>
            <person name="Maselli V."/>
            <person name="Osanai M."/>
            <person name="Park Y."/>
            <person name="Robertson H.M."/>
            <person name="Tu Z."/>
            <person name="Wang J.J."/>
            <person name="Wang S."/>
            <person name="Richards S."/>
            <person name="Song H."/>
            <person name="Zhang L."/>
            <person name="Sodergren E."/>
            <person name="Werner D."/>
            <person name="Stanke M."/>
            <person name="Morgenstern B."/>
            <person name="Solovyev V."/>
            <person name="Kosarev P."/>
            <person name="Brown G."/>
            <person name="Chen H.C."/>
            <person name="Ermolaeva O."/>
            <person name="Hlavina W."/>
            <person name="Kapustin Y."/>
            <person name="Kiryutin B."/>
            <person name="Kitts P."/>
            <person name="Maglott D."/>
            <person name="Pruitt K."/>
            <person name="Sapojnikov V."/>
            <person name="Souvorov A."/>
            <person name="Mackey A.J."/>
            <person name="Waterhouse R.M."/>
            <person name="Wyder S."/>
            <person name="Zdobnov E.M."/>
            <person name="Zdobnov E.M."/>
            <person name="Wyder S."/>
            <person name="Kriventseva E.V."/>
            <person name="Kadowaki T."/>
            <person name="Bork P."/>
            <person name="Aranda M."/>
            <person name="Bao R."/>
            <person name="Beermann A."/>
            <person name="Berns N."/>
            <person name="Bolognesi R."/>
            <person name="Bonneton F."/>
            <person name="Bopp D."/>
            <person name="Brown S.J."/>
            <person name="Bucher G."/>
            <person name="Butts T."/>
            <person name="Chaumot A."/>
            <person name="Denell R.E."/>
            <person name="Ferrier D.E."/>
            <person name="Friedrich M."/>
            <person name="Gordon C.M."/>
            <person name="Jindra M."/>
            <person name="Klingler M."/>
            <person name="Lan Q."/>
            <person name="Lattorff H.M."/>
            <person name="Laudet V."/>
            <person name="von Levetsow C."/>
            <person name="Liu Z."/>
            <person name="Lutz R."/>
            <person name="Lynch J.A."/>
            <person name="da Fonseca R.N."/>
            <person name="Posnien N."/>
            <person name="Reuter R."/>
            <person name="Roth S."/>
            <person name="Savard J."/>
            <person name="Schinko J.B."/>
            <person name="Schmitt C."/>
            <person name="Schoppmeier M."/>
            <person name="Schroder R."/>
            <person name="Shippy T.D."/>
            <person name="Simonnet F."/>
            <person name="Marques-Souza H."/>
            <person name="Tautz D."/>
            <person name="Tomoyasu Y."/>
            <person name="Trauner J."/>
            <person name="Van der Zee M."/>
            <person name="Vervoort M."/>
            <person name="Wittkopp N."/>
            <person name="Wimmer E.A."/>
            <person name="Yang X."/>
            <person name="Jones A.K."/>
            <person name="Sattelle D.B."/>
            <person name="Ebert P.R."/>
            <person name="Nelson D."/>
            <person name="Scott J.G."/>
            <person name="Beeman R.W."/>
            <person name="Muthukrishnan S."/>
            <person name="Kramer K.J."/>
            <person name="Arakane Y."/>
            <person name="Beeman R.W."/>
            <person name="Zhu Q."/>
            <person name="Hogenkamp D."/>
            <person name="Dixit R."/>
            <person name="Oppert B."/>
            <person name="Jiang H."/>
            <person name="Zou Z."/>
            <person name="Marshall J."/>
            <person name="Elpidina E."/>
            <person name="Vinokurov K."/>
            <person name="Oppert C."/>
            <person name="Zou Z."/>
            <person name="Evans J."/>
            <person name="Lu Z."/>
            <person name="Zhao P."/>
            <person name="Sumathipala N."/>
            <person name="Altincicek B."/>
            <person name="Vilcinskas A."/>
            <person name="Williams M."/>
            <person name="Hultmark D."/>
            <person name="Hetru C."/>
            <person name="Jiang H."/>
            <person name="Grimmelikhuijzen C.J."/>
            <person name="Hauser F."/>
            <person name="Cazzamali G."/>
            <person name="Williamson M."/>
            <person name="Park Y."/>
            <person name="Li B."/>
            <person name="Tanaka Y."/>
            <person name="Predel R."/>
            <person name="Neupert S."/>
            <person name="Schachtner J."/>
            <person name="Verleyen P."/>
            <person name="Raible F."/>
            <person name="Bork P."/>
            <person name="Friedrich M."/>
            <person name="Walden K.K."/>
            <person name="Robertson H.M."/>
            <person name="Angeli S."/>
            <person name="Foret S."/>
            <person name="Bucher G."/>
            <person name="Schuetz S."/>
            <person name="Maleszka R."/>
            <person name="Wimmer E.A."/>
            <person name="Beeman R.W."/>
            <person name="Lorenzen M."/>
            <person name="Tomoyasu Y."/>
            <person name="Miller S.C."/>
            <person name="Grossmann D."/>
            <person name="Bucher G."/>
        </authorList>
    </citation>
    <scope>NUCLEOTIDE SEQUENCE [LARGE SCALE GENOMIC DNA]</scope>
    <source>
        <strain evidence="9 10">Georgia GA2</strain>
    </source>
</reference>
<evidence type="ECO:0000256" key="1">
    <source>
        <dbReference type="ARBA" id="ARBA00004651"/>
    </source>
</evidence>
<evidence type="ECO:0000256" key="8">
    <source>
        <dbReference type="SAM" id="Phobius"/>
    </source>
</evidence>
<keyword evidence="6" id="KW-0675">Receptor</keyword>
<proteinExistence type="predicted"/>
<evidence type="ECO:0000256" key="5">
    <source>
        <dbReference type="ARBA" id="ARBA00023136"/>
    </source>
</evidence>
<evidence type="ECO:0000256" key="7">
    <source>
        <dbReference type="ARBA" id="ARBA00023224"/>
    </source>
</evidence>
<dbReference type="PANTHER" id="PTHR21143:SF104">
    <property type="entry name" value="GUSTATORY RECEPTOR 8A-RELATED"/>
    <property type="match status" value="1"/>
</dbReference>
<name>A0A139WIZ3_TRICA</name>
<evidence type="ECO:0000256" key="3">
    <source>
        <dbReference type="ARBA" id="ARBA00022692"/>
    </source>
</evidence>
<evidence type="ECO:0000313" key="9">
    <source>
        <dbReference type="EMBL" id="KYB27899.1"/>
    </source>
</evidence>
<dbReference type="InterPro" id="IPR013604">
    <property type="entry name" value="7TM_chemorcpt"/>
</dbReference>
<keyword evidence="5 8" id="KW-0472">Membrane</keyword>
<evidence type="ECO:0000313" key="10">
    <source>
        <dbReference type="Proteomes" id="UP000007266"/>
    </source>
</evidence>
<evidence type="ECO:0000256" key="4">
    <source>
        <dbReference type="ARBA" id="ARBA00022989"/>
    </source>
</evidence>
<keyword evidence="10" id="KW-1185">Reference proteome</keyword>
<dbReference type="GO" id="GO:0050909">
    <property type="term" value="P:sensory perception of taste"/>
    <property type="evidence" value="ECO:0007669"/>
    <property type="project" value="InterPro"/>
</dbReference>
<dbReference type="Pfam" id="PF08395">
    <property type="entry name" value="7tm_7"/>
    <property type="match status" value="1"/>
</dbReference>
<feature type="transmembrane region" description="Helical" evidence="8">
    <location>
        <begin position="6"/>
        <end position="27"/>
    </location>
</feature>
<dbReference type="PANTHER" id="PTHR21143">
    <property type="entry name" value="INVERTEBRATE GUSTATORY RECEPTOR"/>
    <property type="match status" value="1"/>
</dbReference>
<gene>
    <name evidence="9" type="primary">AUGUSTUS-3.0.2_32787</name>
    <name evidence="9" type="ORF">TcasGA2_TC032787</name>
</gene>
<dbReference type="AlphaFoldDB" id="A0A139WIZ3"/>
<dbReference type="EMBL" id="KQ971338">
    <property type="protein sequence ID" value="KYB27899.1"/>
    <property type="molecule type" value="Genomic_DNA"/>
</dbReference>
<organism evidence="9 10">
    <name type="scientific">Tribolium castaneum</name>
    <name type="common">Red flour beetle</name>
    <dbReference type="NCBI Taxonomy" id="7070"/>
    <lineage>
        <taxon>Eukaryota</taxon>
        <taxon>Metazoa</taxon>
        <taxon>Ecdysozoa</taxon>
        <taxon>Arthropoda</taxon>
        <taxon>Hexapoda</taxon>
        <taxon>Insecta</taxon>
        <taxon>Pterygota</taxon>
        <taxon>Neoptera</taxon>
        <taxon>Endopterygota</taxon>
        <taxon>Coleoptera</taxon>
        <taxon>Polyphaga</taxon>
        <taxon>Cucujiformia</taxon>
        <taxon>Tenebrionidae</taxon>
        <taxon>Tenebrionidae incertae sedis</taxon>
        <taxon>Tribolium</taxon>
    </lineage>
</organism>
<feature type="transmembrane region" description="Helical" evidence="8">
    <location>
        <begin position="34"/>
        <end position="57"/>
    </location>
</feature>
<keyword evidence="3 8" id="KW-0812">Transmembrane</keyword>
<dbReference type="Proteomes" id="UP000007266">
    <property type="component" value="Linkage group 4"/>
</dbReference>
<dbReference type="GO" id="GO:0007165">
    <property type="term" value="P:signal transduction"/>
    <property type="evidence" value="ECO:0007669"/>
    <property type="project" value="UniProtKB-KW"/>
</dbReference>
<sequence>MFGWTLFLIIALTTVHILNYIDHIIYYSEETSHVLVIFFCAAIITWVFLGALVLILLCSFVEQEAEEIVSLSYDIRLSLTGNVYKMQEFTNFVIKNLPKFTAANFFHIGRSTILNMLGTVSTFIIILIQFRKH</sequence>
<protein>
    <submittedName>
        <fullName evidence="9">Uncharacterized protein</fullName>
    </submittedName>
</protein>
<keyword evidence="7" id="KW-0807">Transducer</keyword>
<comment type="subcellular location">
    <subcellularLocation>
        <location evidence="1">Cell membrane</location>
        <topology evidence="1">Multi-pass membrane protein</topology>
    </subcellularLocation>
</comment>